<dbReference type="InterPro" id="IPR032710">
    <property type="entry name" value="NTF2-like_dom_sf"/>
</dbReference>
<evidence type="ECO:0000313" key="1">
    <source>
        <dbReference type="EMBL" id="KAF9751546.1"/>
    </source>
</evidence>
<reference evidence="1" key="1">
    <citation type="submission" date="2020-10" db="EMBL/GenBank/DDBJ databases">
        <title>High-Quality Genome Resource of Clonostachys rosea strain S41 by Oxford Nanopore Long-Read Sequencing.</title>
        <authorList>
            <person name="Wang H."/>
        </authorList>
    </citation>
    <scope>NUCLEOTIDE SEQUENCE</scope>
    <source>
        <strain evidence="1">S41</strain>
    </source>
</reference>
<comment type="caution">
    <text evidence="1">The sequence shown here is derived from an EMBL/GenBank/DDBJ whole genome shotgun (WGS) entry which is preliminary data.</text>
</comment>
<sequence length="149" mass="16229">MAAAYNQFLASPSSSLLADSASLHYVPTTTTFSGAAEVIKHLNSLHRQLKIKKQDILTVIEGESAAVVEVDTTLEFITSGGAYLPGLDDNFLSDRVAYLPITHLVFFNAAGKISQIRLQWDQVRCSSRLISLESPVETGLSRTTENRSS</sequence>
<dbReference type="SUPFAM" id="SSF54427">
    <property type="entry name" value="NTF2-like"/>
    <property type="match status" value="1"/>
</dbReference>
<dbReference type="EMBL" id="JADCTT010000005">
    <property type="protein sequence ID" value="KAF9751546.1"/>
    <property type="molecule type" value="Genomic_DNA"/>
</dbReference>
<name>A0A8H7N995_BIOOC</name>
<dbReference type="AlphaFoldDB" id="A0A8H7N995"/>
<evidence type="ECO:0000313" key="2">
    <source>
        <dbReference type="Proteomes" id="UP000616885"/>
    </source>
</evidence>
<dbReference type="Gene3D" id="3.10.450.50">
    <property type="match status" value="1"/>
</dbReference>
<dbReference type="Proteomes" id="UP000616885">
    <property type="component" value="Unassembled WGS sequence"/>
</dbReference>
<proteinExistence type="predicted"/>
<gene>
    <name evidence="1" type="ORF">IM811_013340</name>
</gene>
<evidence type="ECO:0008006" key="3">
    <source>
        <dbReference type="Google" id="ProtNLM"/>
    </source>
</evidence>
<organism evidence="1 2">
    <name type="scientific">Bionectria ochroleuca</name>
    <name type="common">Gliocladium roseum</name>
    <dbReference type="NCBI Taxonomy" id="29856"/>
    <lineage>
        <taxon>Eukaryota</taxon>
        <taxon>Fungi</taxon>
        <taxon>Dikarya</taxon>
        <taxon>Ascomycota</taxon>
        <taxon>Pezizomycotina</taxon>
        <taxon>Sordariomycetes</taxon>
        <taxon>Hypocreomycetidae</taxon>
        <taxon>Hypocreales</taxon>
        <taxon>Bionectriaceae</taxon>
        <taxon>Clonostachys</taxon>
    </lineage>
</organism>
<accession>A0A8H7N995</accession>
<protein>
    <recommendedName>
        <fullName evidence="3">SnoaL-like domain-containing protein</fullName>
    </recommendedName>
</protein>